<dbReference type="Gramene" id="Pp3c5_25040V3.2">
    <property type="protein sequence ID" value="PAC:32953906.CDS.1"/>
    <property type="gene ID" value="Pp3c5_25040"/>
</dbReference>
<evidence type="ECO:0000313" key="3">
    <source>
        <dbReference type="Proteomes" id="UP000006727"/>
    </source>
</evidence>
<reference evidence="2 3" key="2">
    <citation type="journal article" date="2018" name="Plant J.">
        <title>The Physcomitrella patens chromosome-scale assembly reveals moss genome structure and evolution.</title>
        <authorList>
            <person name="Lang D."/>
            <person name="Ullrich K.K."/>
            <person name="Murat F."/>
            <person name="Fuchs J."/>
            <person name="Jenkins J."/>
            <person name="Haas F.B."/>
            <person name="Piednoel M."/>
            <person name="Gundlach H."/>
            <person name="Van Bel M."/>
            <person name="Meyberg R."/>
            <person name="Vives C."/>
            <person name="Morata J."/>
            <person name="Symeonidi A."/>
            <person name="Hiss M."/>
            <person name="Muchero W."/>
            <person name="Kamisugi Y."/>
            <person name="Saleh O."/>
            <person name="Blanc G."/>
            <person name="Decker E.L."/>
            <person name="van Gessel N."/>
            <person name="Grimwood J."/>
            <person name="Hayes R.D."/>
            <person name="Graham S.W."/>
            <person name="Gunter L.E."/>
            <person name="McDaniel S.F."/>
            <person name="Hoernstein S.N.W."/>
            <person name="Larsson A."/>
            <person name="Li F.W."/>
            <person name="Perroud P.F."/>
            <person name="Phillips J."/>
            <person name="Ranjan P."/>
            <person name="Rokshar D.S."/>
            <person name="Rothfels C.J."/>
            <person name="Schneider L."/>
            <person name="Shu S."/>
            <person name="Stevenson D.W."/>
            <person name="Thummler F."/>
            <person name="Tillich M."/>
            <person name="Villarreal Aguilar J.C."/>
            <person name="Widiez T."/>
            <person name="Wong G.K."/>
            <person name="Wymore A."/>
            <person name="Zhang Y."/>
            <person name="Zimmer A.D."/>
            <person name="Quatrano R.S."/>
            <person name="Mayer K.F.X."/>
            <person name="Goodstein D."/>
            <person name="Casacuberta J.M."/>
            <person name="Vandepoele K."/>
            <person name="Reski R."/>
            <person name="Cuming A.C."/>
            <person name="Tuskan G.A."/>
            <person name="Maumus F."/>
            <person name="Salse J."/>
            <person name="Schmutz J."/>
            <person name="Rensing S.A."/>
        </authorList>
    </citation>
    <scope>NUCLEOTIDE SEQUENCE [LARGE SCALE GENOMIC DNA]</scope>
    <source>
        <strain evidence="2 3">cv. Gransden 2004</strain>
    </source>
</reference>
<dbReference type="Gene3D" id="1.50.10.10">
    <property type="match status" value="1"/>
</dbReference>
<protein>
    <submittedName>
        <fullName evidence="2">Uncharacterized protein</fullName>
    </submittedName>
</protein>
<evidence type="ECO:0000313" key="2">
    <source>
        <dbReference type="EnsemblPlants" id="PAC:32953906.CDS.1"/>
    </source>
</evidence>
<dbReference type="Pfam" id="PF07470">
    <property type="entry name" value="Glyco_hydro_88"/>
    <property type="match status" value="1"/>
</dbReference>
<dbReference type="AlphaFoldDB" id="A0A7I3ZI18"/>
<dbReference type="EMBL" id="ABEU02000005">
    <property type="status" value="NOT_ANNOTATED_CDS"/>
    <property type="molecule type" value="Genomic_DNA"/>
</dbReference>
<dbReference type="RefSeq" id="XP_024376678.1">
    <property type="nucleotide sequence ID" value="XM_024520910.1"/>
</dbReference>
<accession>A0A7I3ZI18</accession>
<organism evidence="2 3">
    <name type="scientific">Physcomitrium patens</name>
    <name type="common">Spreading-leaved earth moss</name>
    <name type="synonym">Physcomitrella patens</name>
    <dbReference type="NCBI Taxonomy" id="3218"/>
    <lineage>
        <taxon>Eukaryota</taxon>
        <taxon>Viridiplantae</taxon>
        <taxon>Streptophyta</taxon>
        <taxon>Embryophyta</taxon>
        <taxon>Bryophyta</taxon>
        <taxon>Bryophytina</taxon>
        <taxon>Bryopsida</taxon>
        <taxon>Funariidae</taxon>
        <taxon>Funariales</taxon>
        <taxon>Funariaceae</taxon>
        <taxon>Physcomitrium</taxon>
    </lineage>
</organism>
<dbReference type="InterPro" id="IPR008928">
    <property type="entry name" value="6-hairpin_glycosidase_sf"/>
</dbReference>
<dbReference type="GO" id="GO:0016787">
    <property type="term" value="F:hydrolase activity"/>
    <property type="evidence" value="ECO:0007669"/>
    <property type="project" value="UniProtKB-KW"/>
</dbReference>
<dbReference type="OrthoDB" id="540611at2759"/>
<dbReference type="EnsemblPlants" id="Pp3c5_25040V3.2">
    <property type="protein sequence ID" value="PAC:32953906.CDS.1"/>
    <property type="gene ID" value="Pp3c5_25040"/>
</dbReference>
<dbReference type="PANTHER" id="PTHR33886:SF8">
    <property type="entry name" value="UNSATURATED RHAMNOGALACTURONAN HYDROLASE (EUROFUNG)"/>
    <property type="match status" value="1"/>
</dbReference>
<dbReference type="PANTHER" id="PTHR33886">
    <property type="entry name" value="UNSATURATED RHAMNOGALACTURONAN HYDROLASE (EUROFUNG)"/>
    <property type="match status" value="1"/>
</dbReference>
<dbReference type="InterPro" id="IPR052043">
    <property type="entry name" value="PolySaccharide_Degr_Enz"/>
</dbReference>
<name>A0A7I3ZI18_PHYPA</name>
<dbReference type="EnsemblPlants" id="Pp3c5_25040V3.1">
    <property type="protein sequence ID" value="PAC:32953905.CDS.1"/>
    <property type="gene ID" value="Pp3c5_25040"/>
</dbReference>
<proteinExistence type="predicted"/>
<sequence>MRIVESEAMGGALVSGKWSRGSTLRVLAAVGFVVVMLRMPVAVAHVTGQQALVYTEQMATMSMNLWKVTGPGKDRFQYELGTILRGIELVHEATQKENYLDYIKYKVDRFVYDDGTITSYVLDEFQLDSILTGRLLLTLFKATGANKYKTAADLLREQLRKQPRTHEGGFWHKNVYPYQIWLDGLYMAEPFYAQYAMEFKEDDDFDDIAAQFIITEKRMRDSKTGLLYHGYDESRVETWSDPVTGCSPSIWGRGVGWFTMALVDTLDYFPDHHPKRPELLAILIRIAVAVKSVQDPQSGLWWEVMDKGGDAGNYLESSASAMFVYSLAKGVRLGYLTKGQFHESVLSGYDGIVSHFVQVASDGGVSYTGTVSVGGLGGNPYRNGSYAYYLSEEVVSNDPKGVGSFLMASVENLRVSLSD</sequence>
<dbReference type="InterPro" id="IPR012341">
    <property type="entry name" value="6hp_glycosidase-like_sf"/>
</dbReference>
<gene>
    <name evidence="2" type="primary">LOC112282832</name>
</gene>
<dbReference type="Proteomes" id="UP000006727">
    <property type="component" value="Chromosome 5"/>
</dbReference>
<keyword evidence="3" id="KW-1185">Reference proteome</keyword>
<dbReference type="GO" id="GO:0005975">
    <property type="term" value="P:carbohydrate metabolic process"/>
    <property type="evidence" value="ECO:0007669"/>
    <property type="project" value="InterPro"/>
</dbReference>
<reference evidence="2" key="3">
    <citation type="submission" date="2020-12" db="UniProtKB">
        <authorList>
            <consortium name="EnsemblPlants"/>
        </authorList>
    </citation>
    <scope>IDENTIFICATION</scope>
</reference>
<dbReference type="GeneID" id="112282832"/>
<reference evidence="2 3" key="1">
    <citation type="journal article" date="2008" name="Science">
        <title>The Physcomitrella genome reveals evolutionary insights into the conquest of land by plants.</title>
        <authorList>
            <person name="Rensing S."/>
            <person name="Lang D."/>
            <person name="Zimmer A."/>
            <person name="Terry A."/>
            <person name="Salamov A."/>
            <person name="Shapiro H."/>
            <person name="Nishiyama T."/>
            <person name="Perroud P.-F."/>
            <person name="Lindquist E."/>
            <person name="Kamisugi Y."/>
            <person name="Tanahashi T."/>
            <person name="Sakakibara K."/>
            <person name="Fujita T."/>
            <person name="Oishi K."/>
            <person name="Shin-I T."/>
            <person name="Kuroki Y."/>
            <person name="Toyoda A."/>
            <person name="Suzuki Y."/>
            <person name="Hashimoto A."/>
            <person name="Yamaguchi K."/>
            <person name="Sugano A."/>
            <person name="Kohara Y."/>
            <person name="Fujiyama A."/>
            <person name="Anterola A."/>
            <person name="Aoki S."/>
            <person name="Ashton N."/>
            <person name="Barbazuk W.B."/>
            <person name="Barker E."/>
            <person name="Bennetzen J."/>
            <person name="Bezanilla M."/>
            <person name="Blankenship R."/>
            <person name="Cho S.H."/>
            <person name="Dutcher S."/>
            <person name="Estelle M."/>
            <person name="Fawcett J.A."/>
            <person name="Gundlach H."/>
            <person name="Hanada K."/>
            <person name="Heyl A."/>
            <person name="Hicks K.A."/>
            <person name="Hugh J."/>
            <person name="Lohr M."/>
            <person name="Mayer K."/>
            <person name="Melkozernov A."/>
            <person name="Murata T."/>
            <person name="Nelson D."/>
            <person name="Pils B."/>
            <person name="Prigge M."/>
            <person name="Reiss B."/>
            <person name="Renner T."/>
            <person name="Rombauts S."/>
            <person name="Rushton P."/>
            <person name="Sanderfoot A."/>
            <person name="Schween G."/>
            <person name="Shiu S.-H."/>
            <person name="Stueber K."/>
            <person name="Theodoulou F.L."/>
            <person name="Tu H."/>
            <person name="Van de Peer Y."/>
            <person name="Verrier P.J."/>
            <person name="Waters E."/>
            <person name="Wood A."/>
            <person name="Yang L."/>
            <person name="Cove D."/>
            <person name="Cuming A."/>
            <person name="Hasebe M."/>
            <person name="Lucas S."/>
            <person name="Mishler D.B."/>
            <person name="Reski R."/>
            <person name="Grigoriev I."/>
            <person name="Quatrano R.S."/>
            <person name="Boore J.L."/>
        </authorList>
    </citation>
    <scope>NUCLEOTIDE SEQUENCE [LARGE SCALE GENOMIC DNA]</scope>
    <source>
        <strain evidence="2 3">cv. Gransden 2004</strain>
    </source>
</reference>
<dbReference type="OMA" id="TAWDDIM"/>
<dbReference type="SUPFAM" id="SSF48208">
    <property type="entry name" value="Six-hairpin glycosidases"/>
    <property type="match status" value="1"/>
</dbReference>
<dbReference type="Gramene" id="Pp3c5_25040V3.1">
    <property type="protein sequence ID" value="PAC:32953905.CDS.1"/>
    <property type="gene ID" value="Pp3c5_25040"/>
</dbReference>
<dbReference type="KEGG" id="ppp:112282832"/>
<keyword evidence="1" id="KW-0378">Hydrolase</keyword>
<dbReference type="InterPro" id="IPR010905">
    <property type="entry name" value="Glyco_hydro_88"/>
</dbReference>
<evidence type="ECO:0000256" key="1">
    <source>
        <dbReference type="ARBA" id="ARBA00022801"/>
    </source>
</evidence>